<feature type="transmembrane region" description="Helical" evidence="8">
    <location>
        <begin position="53"/>
        <end position="79"/>
    </location>
</feature>
<dbReference type="HOGENOM" id="CLU_065777_3_2_0"/>
<feature type="transmembrane region" description="Helical" evidence="8">
    <location>
        <begin position="211"/>
        <end position="231"/>
    </location>
</feature>
<keyword evidence="6 8" id="KW-1133">Transmembrane helix</keyword>
<keyword evidence="10" id="KW-1185">Reference proteome</keyword>
<dbReference type="Pfam" id="PF03591">
    <property type="entry name" value="AzlC"/>
    <property type="match status" value="1"/>
</dbReference>
<comment type="similarity">
    <text evidence="2">Belongs to the AzlC family.</text>
</comment>
<dbReference type="STRING" id="526218.Sterm_0648"/>
<dbReference type="InterPro" id="IPR011606">
    <property type="entry name" value="Brnchd-chn_aa_trnsp_permease"/>
</dbReference>
<dbReference type="GO" id="GO:0005886">
    <property type="term" value="C:plasma membrane"/>
    <property type="evidence" value="ECO:0007669"/>
    <property type="project" value="UniProtKB-SubCell"/>
</dbReference>
<dbReference type="GO" id="GO:1903785">
    <property type="term" value="P:L-valine transmembrane transport"/>
    <property type="evidence" value="ECO:0007669"/>
    <property type="project" value="TreeGrafter"/>
</dbReference>
<evidence type="ECO:0000256" key="3">
    <source>
        <dbReference type="ARBA" id="ARBA00022448"/>
    </source>
</evidence>
<dbReference type="PANTHER" id="PTHR34979">
    <property type="entry name" value="INNER MEMBRANE PROTEIN YGAZ"/>
    <property type="match status" value="1"/>
</dbReference>
<evidence type="ECO:0000256" key="6">
    <source>
        <dbReference type="ARBA" id="ARBA00022989"/>
    </source>
</evidence>
<evidence type="ECO:0000256" key="8">
    <source>
        <dbReference type="SAM" id="Phobius"/>
    </source>
</evidence>
<gene>
    <name evidence="9" type="ordered locus">Sterm_0648</name>
</gene>
<evidence type="ECO:0000256" key="5">
    <source>
        <dbReference type="ARBA" id="ARBA00022692"/>
    </source>
</evidence>
<feature type="transmembrane region" description="Helical" evidence="8">
    <location>
        <begin position="182"/>
        <end position="199"/>
    </location>
</feature>
<dbReference type="Proteomes" id="UP000000845">
    <property type="component" value="Chromosome"/>
</dbReference>
<dbReference type="PANTHER" id="PTHR34979:SF1">
    <property type="entry name" value="INNER MEMBRANE PROTEIN YGAZ"/>
    <property type="match status" value="1"/>
</dbReference>
<evidence type="ECO:0000313" key="10">
    <source>
        <dbReference type="Proteomes" id="UP000000845"/>
    </source>
</evidence>
<keyword evidence="5 8" id="KW-0812">Transmembrane</keyword>
<proteinExistence type="inferred from homology"/>
<sequence>MGNNITYWKQGVKDGVPICLGYLAVSFTFGIAARNTGLTAFQSSLMSATNYTSAGQFSAIGLIGVSALYFEMAVTQLIINLRYCLMSCALSQKLKEKTPLIHKFIMAFGITDEIFGISVCNDGKLNPFYIYGAMSVAMPGWILGTFLGVISGDILPLGIISTLSVALYAMFIAVIIPPARGNRILAGLITLSMISSLIFSKIRILSVISPGFKIIILTILIAGAATVIFPLKEEEYEG</sequence>
<evidence type="ECO:0000256" key="7">
    <source>
        <dbReference type="ARBA" id="ARBA00023136"/>
    </source>
</evidence>
<dbReference type="KEGG" id="str:Sterm_0648"/>
<organism evidence="9 10">
    <name type="scientific">Sebaldella termitidis (strain ATCC 33386 / NCTC 11300)</name>
    <dbReference type="NCBI Taxonomy" id="526218"/>
    <lineage>
        <taxon>Bacteria</taxon>
        <taxon>Fusobacteriati</taxon>
        <taxon>Fusobacteriota</taxon>
        <taxon>Fusobacteriia</taxon>
        <taxon>Fusobacteriales</taxon>
        <taxon>Leptotrichiaceae</taxon>
        <taxon>Sebaldella</taxon>
    </lineage>
</organism>
<dbReference type="AlphaFoldDB" id="D1AP46"/>
<dbReference type="EMBL" id="CP001739">
    <property type="protein sequence ID" value="ACZ07520.1"/>
    <property type="molecule type" value="Genomic_DNA"/>
</dbReference>
<keyword evidence="4" id="KW-1003">Cell membrane</keyword>
<comment type="subcellular location">
    <subcellularLocation>
        <location evidence="1">Cell membrane</location>
        <topology evidence="1">Multi-pass membrane protein</topology>
    </subcellularLocation>
</comment>
<name>D1AP46_SEBTE</name>
<reference evidence="9 10" key="2">
    <citation type="journal article" date="2010" name="Stand. Genomic Sci.">
        <title>Complete genome sequence of Sebaldella termitidis type strain (NCTC 11300).</title>
        <authorList>
            <person name="Harmon-Smith M."/>
            <person name="Celia L."/>
            <person name="Chertkov O."/>
            <person name="Lapidus A."/>
            <person name="Copeland A."/>
            <person name="Glavina Del Rio T."/>
            <person name="Nolan M."/>
            <person name="Lucas S."/>
            <person name="Tice H."/>
            <person name="Cheng J.F."/>
            <person name="Han C."/>
            <person name="Detter J.C."/>
            <person name="Bruce D."/>
            <person name="Goodwin L."/>
            <person name="Pitluck S."/>
            <person name="Pati A."/>
            <person name="Liolios K."/>
            <person name="Ivanova N."/>
            <person name="Mavromatis K."/>
            <person name="Mikhailova N."/>
            <person name="Chen A."/>
            <person name="Palaniappan K."/>
            <person name="Land M."/>
            <person name="Hauser L."/>
            <person name="Chang Y.J."/>
            <person name="Jeffries C.D."/>
            <person name="Brettin T."/>
            <person name="Goker M."/>
            <person name="Beck B."/>
            <person name="Bristow J."/>
            <person name="Eisen J.A."/>
            <person name="Markowitz V."/>
            <person name="Hugenholtz P."/>
            <person name="Kyrpides N.C."/>
            <person name="Klenk H.P."/>
            <person name="Chen F."/>
        </authorList>
    </citation>
    <scope>NUCLEOTIDE SEQUENCE [LARGE SCALE GENOMIC DNA]</scope>
    <source>
        <strain evidence="10">ATCC 33386 / NCTC 11300</strain>
    </source>
</reference>
<keyword evidence="7 8" id="KW-0472">Membrane</keyword>
<accession>D1AP46</accession>
<feature type="transmembrane region" description="Helical" evidence="8">
    <location>
        <begin position="12"/>
        <end position="33"/>
    </location>
</feature>
<evidence type="ECO:0000313" key="9">
    <source>
        <dbReference type="EMBL" id="ACZ07520.1"/>
    </source>
</evidence>
<evidence type="ECO:0000256" key="2">
    <source>
        <dbReference type="ARBA" id="ARBA00010735"/>
    </source>
</evidence>
<protein>
    <submittedName>
        <fullName evidence="9">AzlC family protein</fullName>
    </submittedName>
</protein>
<feature type="transmembrane region" description="Helical" evidence="8">
    <location>
        <begin position="129"/>
        <end position="150"/>
    </location>
</feature>
<dbReference type="eggNOG" id="COG1296">
    <property type="taxonomic scope" value="Bacteria"/>
</dbReference>
<evidence type="ECO:0000256" key="1">
    <source>
        <dbReference type="ARBA" id="ARBA00004651"/>
    </source>
</evidence>
<reference evidence="10" key="1">
    <citation type="submission" date="2009-09" db="EMBL/GenBank/DDBJ databases">
        <title>The complete chromosome of Sebaldella termitidis ATCC 33386.</title>
        <authorList>
            <consortium name="US DOE Joint Genome Institute (JGI-PGF)"/>
            <person name="Lucas S."/>
            <person name="Copeland A."/>
            <person name="Lapidus A."/>
            <person name="Glavina del Rio T."/>
            <person name="Dalin E."/>
            <person name="Tice H."/>
            <person name="Bruce D."/>
            <person name="Goodwin L."/>
            <person name="Pitluck S."/>
            <person name="Kyrpides N."/>
            <person name="Mavromatis K."/>
            <person name="Ivanova N."/>
            <person name="Mikhailova N."/>
            <person name="Sims D."/>
            <person name="Meincke L."/>
            <person name="Brettin T."/>
            <person name="Detter J.C."/>
            <person name="Han C."/>
            <person name="Larimer F."/>
            <person name="Land M."/>
            <person name="Hauser L."/>
            <person name="Markowitz V."/>
            <person name="Cheng J.F."/>
            <person name="Hugenholtz P."/>
            <person name="Woyke T."/>
            <person name="Wu D."/>
            <person name="Eisen J.A."/>
        </authorList>
    </citation>
    <scope>NUCLEOTIDE SEQUENCE [LARGE SCALE GENOMIC DNA]</scope>
    <source>
        <strain evidence="10">ATCC 33386 / NCTC 11300</strain>
    </source>
</reference>
<keyword evidence="3" id="KW-0813">Transport</keyword>
<evidence type="ECO:0000256" key="4">
    <source>
        <dbReference type="ARBA" id="ARBA00022475"/>
    </source>
</evidence>
<feature type="transmembrane region" description="Helical" evidence="8">
    <location>
        <begin position="157"/>
        <end position="176"/>
    </location>
</feature>